<dbReference type="EMBL" id="CP002305">
    <property type="protein sequence ID" value="ADQ16584.1"/>
    <property type="molecule type" value="Genomic_DNA"/>
</dbReference>
<evidence type="ECO:0008006" key="3">
    <source>
        <dbReference type="Google" id="ProtNLM"/>
    </source>
</evidence>
<dbReference type="AlphaFoldDB" id="E4RQL8"/>
<protein>
    <recommendedName>
        <fullName evidence="3">Lipoprotein</fullName>
    </recommendedName>
</protein>
<organism evidence="1 2">
    <name type="scientific">Leadbetterella byssophila (strain DSM 17132 / JCM 16389 / KACC 11308 / NBRC 106382 / 4M15)</name>
    <dbReference type="NCBI Taxonomy" id="649349"/>
    <lineage>
        <taxon>Bacteria</taxon>
        <taxon>Pseudomonadati</taxon>
        <taxon>Bacteroidota</taxon>
        <taxon>Cytophagia</taxon>
        <taxon>Cytophagales</taxon>
        <taxon>Leadbetterellaceae</taxon>
        <taxon>Leadbetterella</taxon>
    </lineage>
</organism>
<accession>E4RQL8</accession>
<dbReference type="PROSITE" id="PS51257">
    <property type="entry name" value="PROKAR_LIPOPROTEIN"/>
    <property type="match status" value="1"/>
</dbReference>
<dbReference type="Proteomes" id="UP000007435">
    <property type="component" value="Chromosome"/>
</dbReference>
<reference evidence="1 2" key="2">
    <citation type="journal article" date="2011" name="Stand. Genomic Sci.">
        <title>Complete genome sequence of Leadbetterella byssophila type strain (4M15).</title>
        <authorList>
            <person name="Abt B."/>
            <person name="Teshima H."/>
            <person name="Lucas S."/>
            <person name="Lapidus A."/>
            <person name="Del Rio T.G."/>
            <person name="Nolan M."/>
            <person name="Tice H."/>
            <person name="Cheng J.F."/>
            <person name="Pitluck S."/>
            <person name="Liolios K."/>
            <person name="Pagani I."/>
            <person name="Ivanova N."/>
            <person name="Mavromatis K."/>
            <person name="Pati A."/>
            <person name="Tapia R."/>
            <person name="Han C."/>
            <person name="Goodwin L."/>
            <person name="Chen A."/>
            <person name="Palaniappan K."/>
            <person name="Land M."/>
            <person name="Hauser L."/>
            <person name="Chang Y.J."/>
            <person name="Jeffries C.D."/>
            <person name="Rohde M."/>
            <person name="Goker M."/>
            <person name="Tindall B.J."/>
            <person name="Detter J.C."/>
            <person name="Woyke T."/>
            <person name="Bristow J."/>
            <person name="Eisen J.A."/>
            <person name="Markowitz V."/>
            <person name="Hugenholtz P."/>
            <person name="Klenk H.P."/>
            <person name="Kyrpides N.C."/>
        </authorList>
    </citation>
    <scope>NUCLEOTIDE SEQUENCE [LARGE SCALE GENOMIC DNA]</scope>
    <source>
        <strain evidence="2">DSM 17132 / JCM 16389 / KACC 11308 / NBRC 106382 / 4M15</strain>
    </source>
</reference>
<dbReference type="STRING" id="649349.Lbys_0836"/>
<reference key="1">
    <citation type="submission" date="2010-11" db="EMBL/GenBank/DDBJ databases">
        <title>The complete genome of Leadbetterella byssophila DSM 17132.</title>
        <authorList>
            <consortium name="US DOE Joint Genome Institute (JGI-PGF)"/>
            <person name="Lucas S."/>
            <person name="Copeland A."/>
            <person name="Lapidus A."/>
            <person name="Glavina del Rio T."/>
            <person name="Dalin E."/>
            <person name="Tice H."/>
            <person name="Bruce D."/>
            <person name="Goodwin L."/>
            <person name="Pitluck S."/>
            <person name="Kyrpides N."/>
            <person name="Mavromatis K."/>
            <person name="Ivanova N."/>
            <person name="Teshima H."/>
            <person name="Brettin T."/>
            <person name="Detter J.C."/>
            <person name="Han C."/>
            <person name="Tapia R."/>
            <person name="Land M."/>
            <person name="Hauser L."/>
            <person name="Markowitz V."/>
            <person name="Cheng J.-F."/>
            <person name="Hugenholtz P."/>
            <person name="Woyke T."/>
            <person name="Wu D."/>
            <person name="Tindall B."/>
            <person name="Pomrenke H.G."/>
            <person name="Brambilla E."/>
            <person name="Klenk H.-P."/>
            <person name="Eisen J.A."/>
        </authorList>
    </citation>
    <scope>NUCLEOTIDE SEQUENCE [LARGE SCALE GENOMIC DNA]</scope>
    <source>
        <strain>DSM 17132</strain>
    </source>
</reference>
<name>E4RQL8_LEAB4</name>
<dbReference type="OrthoDB" id="1037481at2"/>
<dbReference type="Gene3D" id="2.60.40.3620">
    <property type="match status" value="1"/>
</dbReference>
<dbReference type="KEGG" id="lby:Lbys_0836"/>
<keyword evidence="2" id="KW-1185">Reference proteome</keyword>
<dbReference type="eggNOG" id="ENOG502ZBEZ">
    <property type="taxonomic scope" value="Bacteria"/>
</dbReference>
<sequence>MLMRKYFNMLLLSLFLLSSCEKDDDFIDVDGLPPGLLTETEKIATEPGREFIIKAKITDNDGLRSVNLKNSDFHLNKTIDLTLVGIVHEYDLNYKFKVPADIKGDQFPLEITVTDLGGRTSTSTVIVSMDGDFDAPVFTVSPDQEITVLLKPSTRLNVKFNVEDNKALDVVKVSIPELNYEKEVRVEGKSLSFIEGINLPAAVAAYTLQLKATDKAGLSTEKQSIIRVSEMPDFPKMYLSDVDDAALLNSDVFGRPMLIERTAPFTYRARYYAEKAGVELRFLPQKTDFAPIAFGIDPENSKVLTDDPEISKPIVLGSKGYYEIKFNVKSGEYHVGTYTPADKPLAIGTPILLDPTRPGEGSIPLQIGLVGAGLPDAGNWNPAEPLILTQDSENKFLFTAEMNLTAGTVVEFIISAQHSWGWWPEPFWRWDRSNDPESNVSNGGENPGKWTIKTSGRYVFKFDTHLKRSQFFPKN</sequence>
<gene>
    <name evidence="1" type="ordered locus">Lbys_0836</name>
</gene>
<proteinExistence type="predicted"/>
<dbReference type="HOGENOM" id="CLU_558579_0_0_10"/>
<evidence type="ECO:0000313" key="2">
    <source>
        <dbReference type="Proteomes" id="UP000007435"/>
    </source>
</evidence>
<evidence type="ECO:0000313" key="1">
    <source>
        <dbReference type="EMBL" id="ADQ16584.1"/>
    </source>
</evidence>